<keyword evidence="1" id="KW-0812">Transmembrane</keyword>
<name>A0A2S5G8P3_9BACL</name>
<dbReference type="AlphaFoldDB" id="A0A2S5G8P3"/>
<keyword evidence="1" id="KW-0472">Membrane</keyword>
<protein>
    <submittedName>
        <fullName evidence="2">Uncharacterized protein</fullName>
    </submittedName>
</protein>
<reference evidence="2 3" key="1">
    <citation type="submission" date="2018-02" db="EMBL/GenBank/DDBJ databases">
        <title>Jeotgalibacillus proteolyticum sp. nov. a protease producing bacterium isolated from ocean sediments of Laizhou Bay.</title>
        <authorList>
            <person name="Li Y."/>
        </authorList>
    </citation>
    <scope>NUCLEOTIDE SEQUENCE [LARGE SCALE GENOMIC DNA]</scope>
    <source>
        <strain evidence="2 3">22-7</strain>
    </source>
</reference>
<comment type="caution">
    <text evidence="2">The sequence shown here is derived from an EMBL/GenBank/DDBJ whole genome shotgun (WGS) entry which is preliminary data.</text>
</comment>
<feature type="transmembrane region" description="Helical" evidence="1">
    <location>
        <begin position="87"/>
        <end position="105"/>
    </location>
</feature>
<sequence length="191" mass="21620">MNVLTKLSAISSKLGRLPFFLLSVLIFAAFIGFILPAEAERSSEQTGSSRSPDSSFIYSANDLYSMAEEYGEDGRQSYIKARFSFDLVWPLAYTFFLTAALSFFYRPFGKWQLFNLLPIFGTLFDFLENISASLVMFRFPGRTPVVAELAPIFTLVKWVSIYASFGIILIGIVLWVIYIFRKKVRFGGSSI</sequence>
<keyword evidence="3" id="KW-1185">Reference proteome</keyword>
<evidence type="ECO:0000313" key="3">
    <source>
        <dbReference type="Proteomes" id="UP000239047"/>
    </source>
</evidence>
<dbReference type="EMBL" id="PREZ01000006">
    <property type="protein sequence ID" value="PPA69281.1"/>
    <property type="molecule type" value="Genomic_DNA"/>
</dbReference>
<dbReference type="RefSeq" id="WP_104059019.1">
    <property type="nucleotide sequence ID" value="NZ_PREZ01000006.1"/>
</dbReference>
<evidence type="ECO:0000256" key="1">
    <source>
        <dbReference type="SAM" id="Phobius"/>
    </source>
</evidence>
<keyword evidence="1" id="KW-1133">Transmembrane helix</keyword>
<dbReference type="Proteomes" id="UP000239047">
    <property type="component" value="Unassembled WGS sequence"/>
</dbReference>
<dbReference type="OrthoDB" id="3727008at2"/>
<accession>A0A2S5G8P3</accession>
<organism evidence="2 3">
    <name type="scientific">Jeotgalibacillus proteolyticus</name>
    <dbReference type="NCBI Taxonomy" id="2082395"/>
    <lineage>
        <taxon>Bacteria</taxon>
        <taxon>Bacillati</taxon>
        <taxon>Bacillota</taxon>
        <taxon>Bacilli</taxon>
        <taxon>Bacillales</taxon>
        <taxon>Caryophanaceae</taxon>
        <taxon>Jeotgalibacillus</taxon>
    </lineage>
</organism>
<feature type="transmembrane region" description="Helical" evidence="1">
    <location>
        <begin position="117"/>
        <end position="139"/>
    </location>
</feature>
<evidence type="ECO:0000313" key="2">
    <source>
        <dbReference type="EMBL" id="PPA69281.1"/>
    </source>
</evidence>
<proteinExistence type="predicted"/>
<gene>
    <name evidence="2" type="ORF">C4B60_15885</name>
</gene>
<feature type="transmembrane region" description="Helical" evidence="1">
    <location>
        <begin position="159"/>
        <end position="180"/>
    </location>
</feature>